<dbReference type="NCBIfam" id="NF041581">
    <property type="entry name" value="SosA"/>
    <property type="match status" value="1"/>
</dbReference>
<proteinExistence type="predicted"/>
<dbReference type="Proteomes" id="UP000751852">
    <property type="component" value="Unassembled WGS sequence"/>
</dbReference>
<reference evidence="2 3" key="1">
    <citation type="submission" date="2020-04" db="EMBL/GenBank/DDBJ databases">
        <title>Staphylococcus species from domestic dog.</title>
        <authorList>
            <person name="Paterson G.K."/>
        </authorList>
    </citation>
    <scope>NUCLEOTIDE SEQUENCE [LARGE SCALE GENOMIC DNA]</scope>
    <source>
        <strain evidence="2 3">H16/1A</strain>
    </source>
</reference>
<dbReference type="RefSeq" id="WP_198618019.1">
    <property type="nucleotide sequence ID" value="NZ_JABANU010000013.1"/>
</dbReference>
<comment type="caution">
    <text evidence="2">The sequence shown here is derived from an EMBL/GenBank/DDBJ whole genome shotgun (WGS) entry which is preliminary data.</text>
</comment>
<gene>
    <name evidence="2" type="ORF">HHH54_06455</name>
</gene>
<name>A0ABS0T942_9STAP</name>
<evidence type="ECO:0000256" key="1">
    <source>
        <dbReference type="SAM" id="Phobius"/>
    </source>
</evidence>
<keyword evidence="1" id="KW-0472">Membrane</keyword>
<feature type="transmembrane region" description="Helical" evidence="1">
    <location>
        <begin position="9"/>
        <end position="30"/>
    </location>
</feature>
<accession>A0ABS0T942</accession>
<evidence type="ECO:0000313" key="2">
    <source>
        <dbReference type="EMBL" id="MBI5975241.1"/>
    </source>
</evidence>
<evidence type="ECO:0000313" key="3">
    <source>
        <dbReference type="Proteomes" id="UP000751852"/>
    </source>
</evidence>
<dbReference type="InterPro" id="IPR048170">
    <property type="entry name" value="SosA-like"/>
</dbReference>
<keyword evidence="1" id="KW-0812">Transmembrane</keyword>
<organism evidence="2 3">
    <name type="scientific">Staphylococcus canis</name>
    <dbReference type="NCBI Taxonomy" id="2724942"/>
    <lineage>
        <taxon>Bacteria</taxon>
        <taxon>Bacillati</taxon>
        <taxon>Bacillota</taxon>
        <taxon>Bacilli</taxon>
        <taxon>Bacillales</taxon>
        <taxon>Staphylococcaceae</taxon>
        <taxon>Staphylococcus</taxon>
    </lineage>
</organism>
<dbReference type="EMBL" id="JABANU010000013">
    <property type="protein sequence ID" value="MBI5975241.1"/>
    <property type="molecule type" value="Genomic_DNA"/>
</dbReference>
<protein>
    <recommendedName>
        <fullName evidence="4">Secreted protein</fullName>
    </recommendedName>
</protein>
<evidence type="ECO:0008006" key="4">
    <source>
        <dbReference type="Google" id="ProtNLM"/>
    </source>
</evidence>
<keyword evidence="3" id="KW-1185">Reference proteome</keyword>
<keyword evidence="1" id="KW-1133">Transmembrane helix</keyword>
<sequence length="75" mass="8790">MLNIKLSEVYIHTIVFFLSIAILFTFLTMASHNEYTEQTYEMTDHQLSEKYVNQQVQYEHSHSNSHAITTTAVSY</sequence>